<protein>
    <submittedName>
        <fullName evidence="1">Tigger transposable element-derived protein</fullName>
    </submittedName>
</protein>
<dbReference type="STRING" id="104452.A0A0L7KZG6"/>
<keyword evidence="2" id="KW-1185">Reference proteome</keyword>
<evidence type="ECO:0000313" key="1">
    <source>
        <dbReference type="EMBL" id="KOB68545.1"/>
    </source>
</evidence>
<accession>A0A0L7KZG6</accession>
<proteinExistence type="predicted"/>
<reference evidence="1 2" key="1">
    <citation type="journal article" date="2015" name="Genome Biol. Evol.">
        <title>The genome of winter moth (Operophtera brumata) provides a genomic perspective on sexual dimorphism and phenology.</title>
        <authorList>
            <person name="Derks M.F."/>
            <person name="Smit S."/>
            <person name="Salis L."/>
            <person name="Schijlen E."/>
            <person name="Bossers A."/>
            <person name="Mateman C."/>
            <person name="Pijl A.S."/>
            <person name="de Ridder D."/>
            <person name="Groenen M.A."/>
            <person name="Visser M.E."/>
            <person name="Megens H.J."/>
        </authorList>
    </citation>
    <scope>NUCLEOTIDE SEQUENCE [LARGE SCALE GENOMIC DNA]</scope>
    <source>
        <strain evidence="1">WM2013NL</strain>
        <tissue evidence="1">Head and thorax</tissue>
    </source>
</reference>
<dbReference type="Proteomes" id="UP000037510">
    <property type="component" value="Unassembled WGS sequence"/>
</dbReference>
<comment type="caution">
    <text evidence="1">The sequence shown here is derived from an EMBL/GenBank/DDBJ whole genome shotgun (WGS) entry which is preliminary data.</text>
</comment>
<dbReference type="AlphaFoldDB" id="A0A0L7KZG6"/>
<dbReference type="EMBL" id="JTDY01004132">
    <property type="protein sequence ID" value="KOB68545.1"/>
    <property type="molecule type" value="Genomic_DNA"/>
</dbReference>
<organism evidence="1 2">
    <name type="scientific">Operophtera brumata</name>
    <name type="common">Winter moth</name>
    <name type="synonym">Phalaena brumata</name>
    <dbReference type="NCBI Taxonomy" id="104452"/>
    <lineage>
        <taxon>Eukaryota</taxon>
        <taxon>Metazoa</taxon>
        <taxon>Ecdysozoa</taxon>
        <taxon>Arthropoda</taxon>
        <taxon>Hexapoda</taxon>
        <taxon>Insecta</taxon>
        <taxon>Pterygota</taxon>
        <taxon>Neoptera</taxon>
        <taxon>Endopterygota</taxon>
        <taxon>Lepidoptera</taxon>
        <taxon>Glossata</taxon>
        <taxon>Ditrysia</taxon>
        <taxon>Geometroidea</taxon>
        <taxon>Geometridae</taxon>
        <taxon>Larentiinae</taxon>
        <taxon>Operophtera</taxon>
    </lineage>
</organism>
<gene>
    <name evidence="1" type="ORF">OBRU01_10904</name>
</gene>
<sequence>MDETGLSTVQKKTRKVLALKGKRQVGGITSGERGVTTTAVCCANAAGNFVPPLVIFKRKKAKDELRDGAPPGTIFAFNPDSGYINKEIFNVWLCFRFQHTQRTGCNPMMCHFSRR</sequence>
<name>A0A0L7KZG6_OPEBR</name>
<evidence type="ECO:0000313" key="2">
    <source>
        <dbReference type="Proteomes" id="UP000037510"/>
    </source>
</evidence>